<sequence>MNIVDSSGWLAYFADEPNAVHFLSPLNESDSLVVPTVTIYEVFKVVLRESNENDALQATMAMQRGKVVELTTSSAILASKLSLKHNLPMADSIILATAMDFNATLWTQDSDFKDIPGVKYFVKS</sequence>
<dbReference type="Proteomes" id="UP001594351">
    <property type="component" value="Unassembled WGS sequence"/>
</dbReference>
<dbReference type="InterPro" id="IPR050556">
    <property type="entry name" value="Type_II_TA_system_RNase"/>
</dbReference>
<comment type="similarity">
    <text evidence="7">Belongs to the PINc/VapC protein family.</text>
</comment>
<proteinExistence type="inferred from homology"/>
<name>A0ABV6Z0U7_UNCC1</name>
<feature type="domain" description="PIN" evidence="8">
    <location>
        <begin position="3"/>
        <end position="116"/>
    </location>
</feature>
<comment type="caution">
    <text evidence="9">The sequence shown here is derived from an EMBL/GenBank/DDBJ whole genome shotgun (WGS) entry which is preliminary data.</text>
</comment>
<evidence type="ECO:0000256" key="6">
    <source>
        <dbReference type="ARBA" id="ARBA00022842"/>
    </source>
</evidence>
<protein>
    <submittedName>
        <fullName evidence="9">Type II toxin-antitoxin system VapC family toxin</fullName>
    </submittedName>
</protein>
<accession>A0ABV6Z0U7</accession>
<keyword evidence="5" id="KW-0378">Hydrolase</keyword>
<dbReference type="PANTHER" id="PTHR33653">
    <property type="entry name" value="RIBONUCLEASE VAPC2"/>
    <property type="match status" value="1"/>
</dbReference>
<dbReference type="SUPFAM" id="SSF88723">
    <property type="entry name" value="PIN domain-like"/>
    <property type="match status" value="1"/>
</dbReference>
<dbReference type="CDD" id="cd18686">
    <property type="entry name" value="PIN_VapC-like"/>
    <property type="match status" value="1"/>
</dbReference>
<evidence type="ECO:0000313" key="9">
    <source>
        <dbReference type="EMBL" id="MFC1852083.1"/>
    </source>
</evidence>
<evidence type="ECO:0000259" key="8">
    <source>
        <dbReference type="Pfam" id="PF01850"/>
    </source>
</evidence>
<evidence type="ECO:0000313" key="10">
    <source>
        <dbReference type="Proteomes" id="UP001594351"/>
    </source>
</evidence>
<keyword evidence="6" id="KW-0460">Magnesium</keyword>
<organism evidence="9 10">
    <name type="scientific">candidate division CSSED10-310 bacterium</name>
    <dbReference type="NCBI Taxonomy" id="2855610"/>
    <lineage>
        <taxon>Bacteria</taxon>
        <taxon>Bacteria division CSSED10-310</taxon>
    </lineage>
</organism>
<evidence type="ECO:0000256" key="2">
    <source>
        <dbReference type="ARBA" id="ARBA00022649"/>
    </source>
</evidence>
<dbReference type="Pfam" id="PF01850">
    <property type="entry name" value="PIN"/>
    <property type="match status" value="1"/>
</dbReference>
<dbReference type="Gene3D" id="3.40.50.1010">
    <property type="entry name" value="5'-nuclease"/>
    <property type="match status" value="1"/>
</dbReference>
<dbReference type="PANTHER" id="PTHR33653:SF1">
    <property type="entry name" value="RIBONUCLEASE VAPC2"/>
    <property type="match status" value="1"/>
</dbReference>
<keyword evidence="4" id="KW-0479">Metal-binding</keyword>
<keyword evidence="3" id="KW-0540">Nuclease</keyword>
<evidence type="ECO:0000256" key="3">
    <source>
        <dbReference type="ARBA" id="ARBA00022722"/>
    </source>
</evidence>
<comment type="cofactor">
    <cofactor evidence="1">
        <name>Mg(2+)</name>
        <dbReference type="ChEBI" id="CHEBI:18420"/>
    </cofactor>
</comment>
<evidence type="ECO:0000256" key="1">
    <source>
        <dbReference type="ARBA" id="ARBA00001946"/>
    </source>
</evidence>
<dbReference type="InterPro" id="IPR002716">
    <property type="entry name" value="PIN_dom"/>
</dbReference>
<evidence type="ECO:0000256" key="7">
    <source>
        <dbReference type="ARBA" id="ARBA00038093"/>
    </source>
</evidence>
<reference evidence="9 10" key="1">
    <citation type="submission" date="2024-09" db="EMBL/GenBank/DDBJ databases">
        <title>Laminarin stimulates single cell rates of sulfate reduction while oxygen inhibits transcriptomic activity in coastal marine sediment.</title>
        <authorList>
            <person name="Lindsay M."/>
            <person name="Orcutt B."/>
            <person name="Emerson D."/>
            <person name="Stepanauskas R."/>
            <person name="D'Angelo T."/>
        </authorList>
    </citation>
    <scope>NUCLEOTIDE SEQUENCE [LARGE SCALE GENOMIC DNA]</scope>
    <source>
        <strain evidence="9">SAG AM-311-K15</strain>
    </source>
</reference>
<gene>
    <name evidence="9" type="ORF">ACFL27_17965</name>
</gene>
<keyword evidence="10" id="KW-1185">Reference proteome</keyword>
<evidence type="ECO:0000256" key="4">
    <source>
        <dbReference type="ARBA" id="ARBA00022723"/>
    </source>
</evidence>
<dbReference type="InterPro" id="IPR029060">
    <property type="entry name" value="PIN-like_dom_sf"/>
</dbReference>
<keyword evidence="2" id="KW-1277">Toxin-antitoxin system</keyword>
<evidence type="ECO:0000256" key="5">
    <source>
        <dbReference type="ARBA" id="ARBA00022801"/>
    </source>
</evidence>
<dbReference type="EMBL" id="JBHPBY010000264">
    <property type="protein sequence ID" value="MFC1852083.1"/>
    <property type="molecule type" value="Genomic_DNA"/>
</dbReference>